<feature type="chain" id="PRO_5011116560" evidence="5">
    <location>
        <begin position="22"/>
        <end position="236"/>
    </location>
</feature>
<feature type="region of interest" description="Disordered" evidence="4">
    <location>
        <begin position="154"/>
        <end position="188"/>
    </location>
</feature>
<dbReference type="PROSITE" id="PS01284">
    <property type="entry name" value="TNASE_2"/>
    <property type="match status" value="1"/>
</dbReference>
<organism evidence="7 8">
    <name type="scientific">Leptolyngbya boryana NIES-2135</name>
    <dbReference type="NCBI Taxonomy" id="1973484"/>
    <lineage>
        <taxon>Bacteria</taxon>
        <taxon>Bacillati</taxon>
        <taxon>Cyanobacteriota</taxon>
        <taxon>Cyanophyceae</taxon>
        <taxon>Leptolyngbyales</taxon>
        <taxon>Leptolyngbyaceae</taxon>
        <taxon>Leptolyngbya group</taxon>
        <taxon>Leptolyngbya</taxon>
    </lineage>
</organism>
<evidence type="ECO:0000313" key="8">
    <source>
        <dbReference type="Proteomes" id="UP000217895"/>
    </source>
</evidence>
<dbReference type="Gene3D" id="2.40.50.90">
    <property type="match status" value="1"/>
</dbReference>
<proteinExistence type="predicted"/>
<dbReference type="InterPro" id="IPR016071">
    <property type="entry name" value="Staphylococal_nuclease_OB-fold"/>
</dbReference>
<feature type="domain" description="TNase-like" evidence="6">
    <location>
        <begin position="32"/>
        <end position="159"/>
    </location>
</feature>
<keyword evidence="8" id="KW-1185">Reference proteome</keyword>
<dbReference type="InterPro" id="IPR008613">
    <property type="entry name" value="Excalibur_Ca-bd_domain"/>
</dbReference>
<evidence type="ECO:0000256" key="5">
    <source>
        <dbReference type="SAM" id="SignalP"/>
    </source>
</evidence>
<dbReference type="SUPFAM" id="SSF50199">
    <property type="entry name" value="Staphylococcal nuclease"/>
    <property type="match status" value="1"/>
</dbReference>
<dbReference type="GO" id="GO:0016787">
    <property type="term" value="F:hydrolase activity"/>
    <property type="evidence" value="ECO:0007669"/>
    <property type="project" value="UniProtKB-KW"/>
</dbReference>
<evidence type="ECO:0000256" key="4">
    <source>
        <dbReference type="SAM" id="MobiDB-lite"/>
    </source>
</evidence>
<evidence type="ECO:0000259" key="6">
    <source>
        <dbReference type="PROSITE" id="PS50830"/>
    </source>
</evidence>
<dbReference type="EMBL" id="AP018205">
    <property type="protein sequence ID" value="BAY59570.1"/>
    <property type="molecule type" value="Genomic_DNA"/>
</dbReference>
<dbReference type="GO" id="GO:0003676">
    <property type="term" value="F:nucleic acid binding"/>
    <property type="evidence" value="ECO:0007669"/>
    <property type="project" value="InterPro"/>
</dbReference>
<evidence type="ECO:0000313" key="7">
    <source>
        <dbReference type="EMBL" id="BAY59570.1"/>
    </source>
</evidence>
<keyword evidence="2" id="KW-0255">Endonuclease</keyword>
<dbReference type="SMART" id="SM00894">
    <property type="entry name" value="Excalibur"/>
    <property type="match status" value="1"/>
</dbReference>
<dbReference type="PANTHER" id="PTHR12302">
    <property type="entry name" value="EBNA2 BINDING PROTEIN P100"/>
    <property type="match status" value="1"/>
</dbReference>
<dbReference type="PROSITE" id="PS01123">
    <property type="entry name" value="TNASE_1"/>
    <property type="match status" value="1"/>
</dbReference>
<keyword evidence="7" id="KW-0614">Plasmid</keyword>
<keyword evidence="5" id="KW-0732">Signal</keyword>
<evidence type="ECO:0000256" key="3">
    <source>
        <dbReference type="ARBA" id="ARBA00022801"/>
    </source>
</evidence>
<accession>A0A1Z4JSB2</accession>
<dbReference type="InterPro" id="IPR002071">
    <property type="entry name" value="Thermonucl_AS"/>
</dbReference>
<name>A0A1Z4JSB2_LEPBY</name>
<dbReference type="InterPro" id="IPR035437">
    <property type="entry name" value="SNase_OB-fold_sf"/>
</dbReference>
<dbReference type="Proteomes" id="UP000217895">
    <property type="component" value="Plasmid Plasmid2 dna"/>
</dbReference>
<feature type="signal peptide" evidence="5">
    <location>
        <begin position="1"/>
        <end position="21"/>
    </location>
</feature>
<keyword evidence="3" id="KW-0378">Hydrolase</keyword>
<reference evidence="7 8" key="1">
    <citation type="submission" date="2017-06" db="EMBL/GenBank/DDBJ databases">
        <title>Genome sequencing of cyanobaciteial culture collection at National Institute for Environmental Studies (NIES).</title>
        <authorList>
            <person name="Hirose Y."/>
            <person name="Shimura Y."/>
            <person name="Fujisawa T."/>
            <person name="Nakamura Y."/>
            <person name="Kawachi M."/>
        </authorList>
    </citation>
    <scope>NUCLEOTIDE SEQUENCE [LARGE SCALE GENOMIC DNA]</scope>
    <source>
        <strain evidence="7 8">NIES-2135</strain>
        <plasmid evidence="8">Plasmid Plasmid2 dna</plasmid>
    </source>
</reference>
<dbReference type="SMART" id="SM00318">
    <property type="entry name" value="SNc"/>
    <property type="match status" value="1"/>
</dbReference>
<dbReference type="Pfam" id="PF00565">
    <property type="entry name" value="SNase"/>
    <property type="match status" value="1"/>
</dbReference>
<evidence type="ECO:0000256" key="2">
    <source>
        <dbReference type="ARBA" id="ARBA00022759"/>
    </source>
</evidence>
<dbReference type="GO" id="GO:0004519">
    <property type="term" value="F:endonuclease activity"/>
    <property type="evidence" value="ECO:0007669"/>
    <property type="project" value="UniProtKB-KW"/>
</dbReference>
<evidence type="ECO:0000256" key="1">
    <source>
        <dbReference type="ARBA" id="ARBA00022722"/>
    </source>
</evidence>
<dbReference type="AlphaFoldDB" id="A0A1Z4JSB2"/>
<dbReference type="PROSITE" id="PS50830">
    <property type="entry name" value="TNASE_3"/>
    <property type="match status" value="1"/>
</dbReference>
<sequence>MKKVLISTIALLLMMGLPAMSAERNSRETAQVRSPGKVVSVGDGDTMRVQQGHRISTVRLACVDAPEIKQAPYGRQAANRLKQLLPPGKAVQLRPVTTDRYGRMVAEVYVDGKSINLALVQEGQAVVYREYLNGCSETQSQYLQAENAARQNKRGFWNQPNPVMPADFRAGRSQPAQSSSKPVQQPTSLPACVNSDCDCGDFSSWEEAQRVLQAFPNDPFRLDRDRDGVACESLRR</sequence>
<geneLocation type="plasmid" evidence="7">
    <name>plasmid2</name>
</geneLocation>
<dbReference type="Pfam" id="PF05901">
    <property type="entry name" value="Excalibur"/>
    <property type="match status" value="1"/>
</dbReference>
<feature type="compositionally biased region" description="Polar residues" evidence="4">
    <location>
        <begin position="174"/>
        <end position="188"/>
    </location>
</feature>
<protein>
    <submittedName>
        <fullName evidence="7">SNase-like nuclease</fullName>
    </submittedName>
</protein>
<keyword evidence="1" id="KW-0540">Nuclease</keyword>
<gene>
    <name evidence="7" type="ORF">NIES2135_64470</name>
</gene>
<dbReference type="PANTHER" id="PTHR12302:SF3">
    <property type="entry name" value="SERINE_THREONINE-PROTEIN KINASE 31"/>
    <property type="match status" value="1"/>
</dbReference>